<evidence type="ECO:0000313" key="1">
    <source>
        <dbReference type="EMBL" id="KAH7858656.1"/>
    </source>
</evidence>
<reference evidence="1 2" key="1">
    <citation type="journal article" date="2021" name="Hortic Res">
        <title>High-quality reference genome and annotation aids understanding of berry development for evergreen blueberry (Vaccinium darrowii).</title>
        <authorList>
            <person name="Yu J."/>
            <person name="Hulse-Kemp A.M."/>
            <person name="Babiker E."/>
            <person name="Staton M."/>
        </authorList>
    </citation>
    <scope>NUCLEOTIDE SEQUENCE [LARGE SCALE GENOMIC DNA]</scope>
    <source>
        <strain evidence="2">cv. NJ 8807/NJ 8810</strain>
        <tissue evidence="1">Young leaf</tissue>
    </source>
</reference>
<dbReference type="Proteomes" id="UP000828048">
    <property type="component" value="Chromosome 3"/>
</dbReference>
<accession>A0ACB7YZ49</accession>
<evidence type="ECO:0000313" key="2">
    <source>
        <dbReference type="Proteomes" id="UP000828048"/>
    </source>
</evidence>
<dbReference type="EMBL" id="CM037153">
    <property type="protein sequence ID" value="KAH7858656.1"/>
    <property type="molecule type" value="Genomic_DNA"/>
</dbReference>
<gene>
    <name evidence="1" type="ORF">Vadar_026354</name>
</gene>
<proteinExistence type="predicted"/>
<sequence>MHTWPRRKIKARKHTAAAAATATENTGDRCGKWVLRSTKSHICRATAGGFRRSVLSSSPLPLYSRISPLPYSPVLLCSLFSIFPFPFPLRSPSFSIYCRLCPFISDGSCLTVPALLPLSPFVGAFPITVSLLLGPVLSAIFWLPFDAYSVSLRSLQLGAATDWTFVSKSYNSARFRYKDISSSNLKCSYVSVFVDNLPFEMDVVWLRQLFRSFGDVVDAYIPNKRSSRFNTKFGFVRFRSKDEAVRAVHAMNGFLIRDFCIQVNLARFSQPNSSKNFVQKPGVSFVSSKNPTISDSPINVIKCNDVIDDYCPSFADVVAGKKSTVSRYSIKVQEEDIEWLMRSAIAKLPSQRSVESLREAFISDGVWNIKIRQLGGNSVLLTFESVEDMEAMLDGGEVKSSCVVRMKAGDVVSGRNNVLSDDGEGSHDLSPTSKDALMDDHEMEIVVNQVVPSLSLSKMDKNLAIQCQHFTPSTPACVAPKQKRKLASSPTSSQNSCIPLIPSPMEEDYDDLRKWPENHTREFILAMLDKQKRSLGPNSVKKVPFQESSWNRIVDDFAKWTGIRRYTKRRLKGKNKRMKHLFNKFTDLIRKTGFGWDEELGTVTAPDEVWEDIIQRNPDAAKFKDKGLPHFELLRELYKNSVATGELNRASSRGAPESDDEDDMRMSLSQGQVGASSGSRKRKSQECDSKVAEKTKKNELFEILGNYLELRTKQLQGEGAQDQHSNEDRYSIPAAMDLLNEFVNYIPPTIYLKASEMFRMCADVRQIWLCMHPAARMGWLMNLG</sequence>
<protein>
    <submittedName>
        <fullName evidence="1">Uncharacterized protein</fullName>
    </submittedName>
</protein>
<keyword evidence="2" id="KW-1185">Reference proteome</keyword>
<comment type="caution">
    <text evidence="1">The sequence shown here is derived from an EMBL/GenBank/DDBJ whole genome shotgun (WGS) entry which is preliminary data.</text>
</comment>
<organism evidence="1 2">
    <name type="scientific">Vaccinium darrowii</name>
    <dbReference type="NCBI Taxonomy" id="229202"/>
    <lineage>
        <taxon>Eukaryota</taxon>
        <taxon>Viridiplantae</taxon>
        <taxon>Streptophyta</taxon>
        <taxon>Embryophyta</taxon>
        <taxon>Tracheophyta</taxon>
        <taxon>Spermatophyta</taxon>
        <taxon>Magnoliopsida</taxon>
        <taxon>eudicotyledons</taxon>
        <taxon>Gunneridae</taxon>
        <taxon>Pentapetalae</taxon>
        <taxon>asterids</taxon>
        <taxon>Ericales</taxon>
        <taxon>Ericaceae</taxon>
        <taxon>Vaccinioideae</taxon>
        <taxon>Vaccinieae</taxon>
        <taxon>Vaccinium</taxon>
    </lineage>
</organism>
<name>A0ACB7YZ49_9ERIC</name>